<feature type="region of interest" description="Disordered" evidence="1">
    <location>
        <begin position="475"/>
        <end position="504"/>
    </location>
</feature>
<dbReference type="PANTHER" id="PTHR22550:SF14">
    <property type="entry name" value="VWFA DOMAIN-CONTAINING PROTEIN"/>
    <property type="match status" value="1"/>
</dbReference>
<dbReference type="PANTHER" id="PTHR22550">
    <property type="entry name" value="SPORE GERMINATION PROTEIN"/>
    <property type="match status" value="1"/>
</dbReference>
<feature type="transmembrane region" description="Helical" evidence="2">
    <location>
        <begin position="71"/>
        <end position="89"/>
    </location>
</feature>
<dbReference type="InterPro" id="IPR050768">
    <property type="entry name" value="UPF0353/GerABKA_families"/>
</dbReference>
<dbReference type="InterPro" id="IPR036465">
    <property type="entry name" value="vWFA_dom_sf"/>
</dbReference>
<dbReference type="Gene3D" id="3.40.50.410">
    <property type="entry name" value="von Willebrand factor, type A domain"/>
    <property type="match status" value="1"/>
</dbReference>
<sequence length="574" mass="64243">MFDSQLWQQIISQFHFVRPLWLLAIIPLAIVAYLRWKQESLAAMHLAIPEHLRKALTIGDLGWKKQLPLKLLTVSMFLAIIVCAGPTWTKEPSPFGEDKASLLVILDSSQSMLQKDLAPSRLERSKQKIRDLVTLRQGGKTGLIVFSGSAHIAMPLTKDNSVFAPFLAAIQPDIMPVEGKQAEAALALIGDQLGNEQAGTVLLITDGANPATITAYEQYFEESPHQLLVLAAGNSAAVSDSPMDLSSLKTLVSKSGGRLVEVTIDNQDIQSLERSIERHMQLNNESAMPWKDMGYFLLFPMAVLMLFWFRKGWLVQWCLVGVVCISALHPPTALAETVSLKADSEPAVVESTLWNKISQGWLNLWLTPDQQGQLYFERFEYLEAAKRYEDPMHKGIAYYYASEYQLAHSAFLQVKSDLGLFNAANALARQREYLAARDIYKLMLEHKLDESLSPLVEENLLVMQGIIDEVNRFSESQANTPEGPEDSFELGDKPQTGDGAEEQVDSAMMREEKLNANEILGSQDLADKWLQRVEADPKYFLRAKFQLQLLSQSQGVKDTNETDKENETNIAGEQ</sequence>
<feature type="region of interest" description="Disordered" evidence="1">
    <location>
        <begin position="552"/>
        <end position="574"/>
    </location>
</feature>
<evidence type="ECO:0000256" key="2">
    <source>
        <dbReference type="SAM" id="Phobius"/>
    </source>
</evidence>
<evidence type="ECO:0000313" key="5">
    <source>
        <dbReference type="Proteomes" id="UP001570417"/>
    </source>
</evidence>
<keyword evidence="2" id="KW-0812">Transmembrane</keyword>
<dbReference type="Proteomes" id="UP001570417">
    <property type="component" value="Unassembled WGS sequence"/>
</dbReference>
<evidence type="ECO:0000256" key="1">
    <source>
        <dbReference type="SAM" id="MobiDB-lite"/>
    </source>
</evidence>
<evidence type="ECO:0000313" key="4">
    <source>
        <dbReference type="EMBL" id="MFA0567864.1"/>
    </source>
</evidence>
<feature type="compositionally biased region" description="Basic and acidic residues" evidence="1">
    <location>
        <begin position="558"/>
        <end position="567"/>
    </location>
</feature>
<gene>
    <name evidence="4" type="ORF">AB4566_06220</name>
</gene>
<keyword evidence="5" id="KW-1185">Reference proteome</keyword>
<dbReference type="Pfam" id="PF13519">
    <property type="entry name" value="VWA_2"/>
    <property type="match status" value="1"/>
</dbReference>
<comment type="caution">
    <text evidence="4">The sequence shown here is derived from an EMBL/GenBank/DDBJ whole genome shotgun (WGS) entry which is preliminary data.</text>
</comment>
<evidence type="ECO:0000259" key="3">
    <source>
        <dbReference type="PROSITE" id="PS50234"/>
    </source>
</evidence>
<organism evidence="4 5">
    <name type="scientific">Vibrio gallaecicus</name>
    <dbReference type="NCBI Taxonomy" id="552386"/>
    <lineage>
        <taxon>Bacteria</taxon>
        <taxon>Pseudomonadati</taxon>
        <taxon>Pseudomonadota</taxon>
        <taxon>Gammaproteobacteria</taxon>
        <taxon>Vibrionales</taxon>
        <taxon>Vibrionaceae</taxon>
        <taxon>Vibrio</taxon>
    </lineage>
</organism>
<feature type="transmembrane region" description="Helical" evidence="2">
    <location>
        <begin position="20"/>
        <end position="36"/>
    </location>
</feature>
<protein>
    <submittedName>
        <fullName evidence="4">VWA domain-containing protein</fullName>
    </submittedName>
</protein>
<dbReference type="InterPro" id="IPR002035">
    <property type="entry name" value="VWF_A"/>
</dbReference>
<dbReference type="SMART" id="SM00327">
    <property type="entry name" value="VWA"/>
    <property type="match status" value="1"/>
</dbReference>
<dbReference type="PROSITE" id="PS50234">
    <property type="entry name" value="VWFA"/>
    <property type="match status" value="1"/>
</dbReference>
<name>A0ABV4N8X4_9VIBR</name>
<proteinExistence type="predicted"/>
<dbReference type="SUPFAM" id="SSF53300">
    <property type="entry name" value="vWA-like"/>
    <property type="match status" value="1"/>
</dbReference>
<keyword evidence="2" id="KW-0472">Membrane</keyword>
<dbReference type="EMBL" id="JBFRUW010000016">
    <property type="protein sequence ID" value="MFA0567864.1"/>
    <property type="molecule type" value="Genomic_DNA"/>
</dbReference>
<reference evidence="4 5" key="1">
    <citation type="journal article" date="2024" name="ISME J.">
        <title>Tailless and filamentous prophages are predominant in marine Vibrio.</title>
        <authorList>
            <person name="Steensen K."/>
            <person name="Seneca J."/>
            <person name="Bartlau N."/>
            <person name="Yu X.A."/>
            <person name="Hussain F.A."/>
            <person name="Polz M.F."/>
        </authorList>
    </citation>
    <scope>NUCLEOTIDE SEQUENCE [LARGE SCALE GENOMIC DNA]</scope>
    <source>
        <strain evidence="4 5">10N.222.51.A1</strain>
    </source>
</reference>
<accession>A0ABV4N8X4</accession>
<feature type="domain" description="VWFA" evidence="3">
    <location>
        <begin position="101"/>
        <end position="280"/>
    </location>
</feature>
<keyword evidence="2" id="KW-1133">Transmembrane helix</keyword>
<dbReference type="RefSeq" id="WP_137372147.1">
    <property type="nucleotide sequence ID" value="NZ_AP025491.1"/>
</dbReference>